<keyword evidence="3" id="KW-1185">Reference proteome</keyword>
<gene>
    <name evidence="2" type="ORF">PanWU01x14_110290</name>
</gene>
<name>A0A2P5CZA0_PARAD</name>
<evidence type="ECO:0000313" key="3">
    <source>
        <dbReference type="Proteomes" id="UP000237105"/>
    </source>
</evidence>
<feature type="compositionally biased region" description="Acidic residues" evidence="1">
    <location>
        <begin position="272"/>
        <end position="292"/>
    </location>
</feature>
<proteinExistence type="predicted"/>
<feature type="compositionally biased region" description="Acidic residues" evidence="1">
    <location>
        <begin position="75"/>
        <end position="95"/>
    </location>
</feature>
<dbReference type="OrthoDB" id="1878503at2759"/>
<dbReference type="AlphaFoldDB" id="A0A2P5CZA0"/>
<dbReference type="Proteomes" id="UP000237105">
    <property type="component" value="Unassembled WGS sequence"/>
</dbReference>
<evidence type="ECO:0000313" key="2">
    <source>
        <dbReference type="EMBL" id="PON66374.1"/>
    </source>
</evidence>
<feature type="region of interest" description="Disordered" evidence="1">
    <location>
        <begin position="75"/>
        <end position="103"/>
    </location>
</feature>
<dbReference type="EMBL" id="JXTB01000080">
    <property type="protein sequence ID" value="PON66374.1"/>
    <property type="molecule type" value="Genomic_DNA"/>
</dbReference>
<organism evidence="2 3">
    <name type="scientific">Parasponia andersonii</name>
    <name type="common">Sponia andersonii</name>
    <dbReference type="NCBI Taxonomy" id="3476"/>
    <lineage>
        <taxon>Eukaryota</taxon>
        <taxon>Viridiplantae</taxon>
        <taxon>Streptophyta</taxon>
        <taxon>Embryophyta</taxon>
        <taxon>Tracheophyta</taxon>
        <taxon>Spermatophyta</taxon>
        <taxon>Magnoliopsida</taxon>
        <taxon>eudicotyledons</taxon>
        <taxon>Gunneridae</taxon>
        <taxon>Pentapetalae</taxon>
        <taxon>rosids</taxon>
        <taxon>fabids</taxon>
        <taxon>Rosales</taxon>
        <taxon>Cannabaceae</taxon>
        <taxon>Parasponia</taxon>
    </lineage>
</organism>
<comment type="caution">
    <text evidence="2">The sequence shown here is derived from an EMBL/GenBank/DDBJ whole genome shotgun (WGS) entry which is preliminary data.</text>
</comment>
<feature type="region of interest" description="Disordered" evidence="1">
    <location>
        <begin position="272"/>
        <end position="300"/>
    </location>
</feature>
<accession>A0A2P5CZA0</accession>
<reference evidence="3" key="1">
    <citation type="submission" date="2016-06" db="EMBL/GenBank/DDBJ databases">
        <title>Parallel loss of symbiosis genes in relatives of nitrogen-fixing non-legume Parasponia.</title>
        <authorList>
            <person name="Van Velzen R."/>
            <person name="Holmer R."/>
            <person name="Bu F."/>
            <person name="Rutten L."/>
            <person name="Van Zeijl A."/>
            <person name="Liu W."/>
            <person name="Santuari L."/>
            <person name="Cao Q."/>
            <person name="Sharma T."/>
            <person name="Shen D."/>
            <person name="Roswanjaya Y."/>
            <person name="Wardhani T."/>
            <person name="Kalhor M.S."/>
            <person name="Jansen J."/>
            <person name="Van den Hoogen J."/>
            <person name="Gungor B."/>
            <person name="Hartog M."/>
            <person name="Hontelez J."/>
            <person name="Verver J."/>
            <person name="Yang W.-C."/>
            <person name="Schijlen E."/>
            <person name="Repin R."/>
            <person name="Schilthuizen M."/>
            <person name="Schranz E."/>
            <person name="Heidstra R."/>
            <person name="Miyata K."/>
            <person name="Fedorova E."/>
            <person name="Kohlen W."/>
            <person name="Bisseling T."/>
            <person name="Smit S."/>
            <person name="Geurts R."/>
        </authorList>
    </citation>
    <scope>NUCLEOTIDE SEQUENCE [LARGE SCALE GENOMIC DNA]</scope>
    <source>
        <strain evidence="3">cv. WU1-14</strain>
    </source>
</reference>
<sequence length="507" mass="58148">MEYSLFIPLKNIPALLDIEIVTRTGNGKCLIHREDVGPDKVDNIDDLICQTRVVIPNDFLVDDDEFEDDTLEEYNDEEVELNDDSDTSSEEENEISDNRNRVREETRGCSVKKELRRLKTDRLKVEFCEKTGKPILDHGKISNFSNSSYPGYVVNGVKFLVDKCDGKHNTQNCGVHVPGSDGNYFYCAYWYKDDPFILASLAELIYYTNDDKNGPLWKLINKNGKCLIHREDVGPDKVDNIDDLICQTRVVIPNDFLVDDDEFEDDTLEEYNDEEVELNDDSDTSSEEENEISDNRNRVREETRGCSVKKELRRLKTDRLKVEFCEKTGKPILDHGKMFLNIFSKKVRDTIPASTLTWKDVKKEDIKLILNRIEVKFDYPCSDALFMDSIEQSMMANTRTFPSISGIYQWNILCNCFGSQEFEKLSTQKSENWSKQLYSPAQGSSTITSQMKAKAEMVTSRAEALTKTQSRAQSELGDGASSTESMVGPEQVDEFQIMSKDLWTRSR</sequence>
<feature type="region of interest" description="Disordered" evidence="1">
    <location>
        <begin position="449"/>
        <end position="493"/>
    </location>
</feature>
<protein>
    <submittedName>
        <fullName evidence="2">Uncharacterized protein</fullName>
    </submittedName>
</protein>
<evidence type="ECO:0000256" key="1">
    <source>
        <dbReference type="SAM" id="MobiDB-lite"/>
    </source>
</evidence>